<gene>
    <name evidence="1" type="ORF">LCGC14_1267740</name>
</gene>
<comment type="caution">
    <text evidence="1">The sequence shown here is derived from an EMBL/GenBank/DDBJ whole genome shotgun (WGS) entry which is preliminary data.</text>
</comment>
<sequence>MIEIIELELEGAKPRWILKGFNIQHVLTWDELKEMKKAIDEIFNSQEKMDISIVLEPHECEGRRKIRNHAALHLTWRKCLTNCKNQCLVCDRWFCGSCYKDVTRHQCGKGDSE</sequence>
<organism evidence="1">
    <name type="scientific">marine sediment metagenome</name>
    <dbReference type="NCBI Taxonomy" id="412755"/>
    <lineage>
        <taxon>unclassified sequences</taxon>
        <taxon>metagenomes</taxon>
        <taxon>ecological metagenomes</taxon>
    </lineage>
</organism>
<reference evidence="1" key="1">
    <citation type="journal article" date="2015" name="Nature">
        <title>Complex archaea that bridge the gap between prokaryotes and eukaryotes.</title>
        <authorList>
            <person name="Spang A."/>
            <person name="Saw J.H."/>
            <person name="Jorgensen S.L."/>
            <person name="Zaremba-Niedzwiedzka K."/>
            <person name="Martijn J."/>
            <person name="Lind A.E."/>
            <person name="van Eijk R."/>
            <person name="Schleper C."/>
            <person name="Guy L."/>
            <person name="Ettema T.J."/>
        </authorList>
    </citation>
    <scope>NUCLEOTIDE SEQUENCE</scope>
</reference>
<name>A0A0F9L0U8_9ZZZZ</name>
<dbReference type="AlphaFoldDB" id="A0A0F9L0U8"/>
<protein>
    <submittedName>
        <fullName evidence="1">Uncharacterized protein</fullName>
    </submittedName>
</protein>
<accession>A0A0F9L0U8</accession>
<evidence type="ECO:0000313" key="1">
    <source>
        <dbReference type="EMBL" id="KKM87548.1"/>
    </source>
</evidence>
<dbReference type="EMBL" id="LAZR01007085">
    <property type="protein sequence ID" value="KKM87548.1"/>
    <property type="molecule type" value="Genomic_DNA"/>
</dbReference>
<proteinExistence type="predicted"/>